<dbReference type="EC" id="3.1.1.-" evidence="6"/>
<dbReference type="InterPro" id="IPR029058">
    <property type="entry name" value="AB_hydrolase_fold"/>
</dbReference>
<evidence type="ECO:0000256" key="4">
    <source>
        <dbReference type="ARBA" id="ARBA00023157"/>
    </source>
</evidence>
<dbReference type="AlphaFoldDB" id="A0A5E4PTR5"/>
<organism evidence="8 9">
    <name type="scientific">Leptidea sinapis</name>
    <dbReference type="NCBI Taxonomy" id="189913"/>
    <lineage>
        <taxon>Eukaryota</taxon>
        <taxon>Metazoa</taxon>
        <taxon>Ecdysozoa</taxon>
        <taxon>Arthropoda</taxon>
        <taxon>Hexapoda</taxon>
        <taxon>Insecta</taxon>
        <taxon>Pterygota</taxon>
        <taxon>Neoptera</taxon>
        <taxon>Endopterygota</taxon>
        <taxon>Lepidoptera</taxon>
        <taxon>Glossata</taxon>
        <taxon>Ditrysia</taxon>
        <taxon>Papilionoidea</taxon>
        <taxon>Pieridae</taxon>
        <taxon>Dismorphiinae</taxon>
        <taxon>Leptidea</taxon>
    </lineage>
</organism>
<evidence type="ECO:0000313" key="9">
    <source>
        <dbReference type="Proteomes" id="UP000324832"/>
    </source>
</evidence>
<dbReference type="Proteomes" id="UP000324832">
    <property type="component" value="Unassembled WGS sequence"/>
</dbReference>
<reference evidence="8 9" key="1">
    <citation type="submission" date="2017-07" db="EMBL/GenBank/DDBJ databases">
        <authorList>
            <person name="Talla V."/>
            <person name="Backstrom N."/>
        </authorList>
    </citation>
    <scope>NUCLEOTIDE SEQUENCE [LARGE SCALE GENOMIC DNA]</scope>
</reference>
<evidence type="ECO:0000259" key="7">
    <source>
        <dbReference type="Pfam" id="PF00135"/>
    </source>
</evidence>
<dbReference type="InterPro" id="IPR002018">
    <property type="entry name" value="CarbesteraseB"/>
</dbReference>
<dbReference type="EMBL" id="FZQP02000526">
    <property type="protein sequence ID" value="VVC89381.1"/>
    <property type="molecule type" value="Genomic_DNA"/>
</dbReference>
<evidence type="ECO:0000313" key="8">
    <source>
        <dbReference type="EMBL" id="VVC89381.1"/>
    </source>
</evidence>
<feature type="domain" description="Carboxylesterase type B" evidence="7">
    <location>
        <begin position="27"/>
        <end position="285"/>
    </location>
</feature>
<keyword evidence="5" id="KW-0325">Glycoprotein</keyword>
<keyword evidence="9" id="KW-1185">Reference proteome</keyword>
<dbReference type="PROSITE" id="PS00122">
    <property type="entry name" value="CARBOXYLESTERASE_B_1"/>
    <property type="match status" value="1"/>
</dbReference>
<dbReference type="PANTHER" id="PTHR43142:SF1">
    <property type="entry name" value="CARBOXYLIC ESTER HYDROLASE"/>
    <property type="match status" value="1"/>
</dbReference>
<protein>
    <recommendedName>
        <fullName evidence="6">Carboxylic ester hydrolase</fullName>
        <ecNumber evidence="6">3.1.1.-</ecNumber>
    </recommendedName>
</protein>
<dbReference type="GO" id="GO:0052689">
    <property type="term" value="F:carboxylic ester hydrolase activity"/>
    <property type="evidence" value="ECO:0007669"/>
    <property type="project" value="UniProtKB-KW"/>
</dbReference>
<evidence type="ECO:0000256" key="5">
    <source>
        <dbReference type="ARBA" id="ARBA00023180"/>
    </source>
</evidence>
<dbReference type="PANTHER" id="PTHR43142">
    <property type="entry name" value="CARBOXYLIC ESTER HYDROLASE"/>
    <property type="match status" value="1"/>
</dbReference>
<sequence>METPITVLKAFLMLRPLQENTDLRSLKSNAKIPVMVFIHGGSYQSGSGNSDNFSPDLLLEHGVIIVTINYRQEVLGYLSLDLPSVPGNAGMKDQVMALRWLKENIAKFGGDPDSVTIFGESSGSTSVTYLVVSDMAKGLFNKAIAQSGVCLQDWSQGRDMVGKAFRAAKALGKEIHDVNELLKFFNSLPAGNLTNLNEASMTEEENYRGLPERFVPVIEQSFPNVESFLDENPKLKLASGRVNNVTLMLGYNSGEGISIISYIKDRLDVKNKNPSYFVPRDIAERVSEEKMKDLGRRIICLYNNGPVYMYRFDYDTDLNIVKNRFTTYQNVEGASHGDELFYIFFNEFNKNILEKEPKLRNIAREVTKLWTNFAKTGNPTQDNSLGVKWKPYTKSGKEFMNINQNYTMGSFADRQRIEFWNQIYKEAGLSYIDQ</sequence>
<comment type="similarity">
    <text evidence="1 6">Belongs to the type-B carboxylesterase/lipase family.</text>
</comment>
<name>A0A5E4PTR5_9NEOP</name>
<dbReference type="Pfam" id="PF00135">
    <property type="entry name" value="COesterase"/>
    <property type="match status" value="2"/>
</dbReference>
<accession>A0A5E4PTR5</accession>
<gene>
    <name evidence="8" type="ORF">LSINAPIS_LOCUS2516</name>
</gene>
<dbReference type="InterPro" id="IPR019826">
    <property type="entry name" value="Carboxylesterase_B_AS"/>
</dbReference>
<dbReference type="SUPFAM" id="SSF53474">
    <property type="entry name" value="alpha/beta-Hydrolases"/>
    <property type="match status" value="1"/>
</dbReference>
<feature type="domain" description="Carboxylesterase type B" evidence="7">
    <location>
        <begin position="302"/>
        <end position="420"/>
    </location>
</feature>
<keyword evidence="2" id="KW-0719">Serine esterase</keyword>
<evidence type="ECO:0000256" key="2">
    <source>
        <dbReference type="ARBA" id="ARBA00022487"/>
    </source>
</evidence>
<evidence type="ECO:0000256" key="1">
    <source>
        <dbReference type="ARBA" id="ARBA00005964"/>
    </source>
</evidence>
<evidence type="ECO:0000256" key="3">
    <source>
        <dbReference type="ARBA" id="ARBA00022801"/>
    </source>
</evidence>
<keyword evidence="4" id="KW-1015">Disulfide bond</keyword>
<evidence type="ECO:0000256" key="6">
    <source>
        <dbReference type="RuleBase" id="RU361235"/>
    </source>
</evidence>
<keyword evidence="3 6" id="KW-0378">Hydrolase</keyword>
<proteinExistence type="inferred from homology"/>
<dbReference type="Gene3D" id="3.40.50.1820">
    <property type="entry name" value="alpha/beta hydrolase"/>
    <property type="match status" value="1"/>
</dbReference>